<dbReference type="Pfam" id="PF02868">
    <property type="entry name" value="Peptidase_M4_C"/>
    <property type="match status" value="1"/>
</dbReference>
<feature type="region of interest" description="Disordered" evidence="9">
    <location>
        <begin position="211"/>
        <end position="244"/>
    </location>
</feature>
<dbReference type="PANTHER" id="PTHR33794">
    <property type="entry name" value="BACILLOLYSIN"/>
    <property type="match status" value="1"/>
</dbReference>
<dbReference type="InterPro" id="IPR023612">
    <property type="entry name" value="Peptidase_M4"/>
</dbReference>
<protein>
    <submittedName>
        <fullName evidence="12">Zn-dependent metalloprotease</fullName>
    </submittedName>
</protein>
<comment type="caution">
    <text evidence="12">The sequence shown here is derived from an EMBL/GenBank/DDBJ whole genome shotgun (WGS) entry which is preliminary data.</text>
</comment>
<keyword evidence="4 10" id="KW-0732">Signal</keyword>
<proteinExistence type="inferred from homology"/>
<evidence type="ECO:0000256" key="4">
    <source>
        <dbReference type="ARBA" id="ARBA00022729"/>
    </source>
</evidence>
<name>A0A852VAH5_9ACTN</name>
<dbReference type="PRINTS" id="PR00730">
    <property type="entry name" value="THERMOLYSIN"/>
</dbReference>
<feature type="domain" description="MAM" evidence="11">
    <location>
        <begin position="670"/>
        <end position="848"/>
    </location>
</feature>
<dbReference type="SUPFAM" id="SSF55486">
    <property type="entry name" value="Metalloproteases ('zincins'), catalytic domain"/>
    <property type="match status" value="1"/>
</dbReference>
<evidence type="ECO:0000256" key="7">
    <source>
        <dbReference type="ARBA" id="ARBA00023049"/>
    </source>
</evidence>
<dbReference type="AlphaFoldDB" id="A0A852VAH5"/>
<evidence type="ECO:0000256" key="10">
    <source>
        <dbReference type="SAM" id="SignalP"/>
    </source>
</evidence>
<feature type="compositionally biased region" description="Low complexity" evidence="9">
    <location>
        <begin position="215"/>
        <end position="226"/>
    </location>
</feature>
<feature type="active site" description="Proton donor" evidence="8">
    <location>
        <position position="453"/>
    </location>
</feature>
<dbReference type="GO" id="GO:0016020">
    <property type="term" value="C:membrane"/>
    <property type="evidence" value="ECO:0007669"/>
    <property type="project" value="InterPro"/>
</dbReference>
<dbReference type="CDD" id="cd09597">
    <property type="entry name" value="M4_TLP"/>
    <property type="match status" value="1"/>
</dbReference>
<dbReference type="SUPFAM" id="SSF49899">
    <property type="entry name" value="Concanavalin A-like lectins/glucanases"/>
    <property type="match status" value="1"/>
</dbReference>
<feature type="active site" evidence="8">
    <location>
        <position position="364"/>
    </location>
</feature>
<evidence type="ECO:0000256" key="5">
    <source>
        <dbReference type="ARBA" id="ARBA00022801"/>
    </source>
</evidence>
<dbReference type="PANTHER" id="PTHR33794:SF1">
    <property type="entry name" value="BACILLOLYSIN"/>
    <property type="match status" value="1"/>
</dbReference>
<dbReference type="InterPro" id="IPR050728">
    <property type="entry name" value="Zinc_Metalloprotease_M4"/>
</dbReference>
<dbReference type="Gene3D" id="2.60.120.200">
    <property type="match status" value="1"/>
</dbReference>
<feature type="region of interest" description="Disordered" evidence="9">
    <location>
        <begin position="29"/>
        <end position="49"/>
    </location>
</feature>
<dbReference type="GO" id="GO:0046872">
    <property type="term" value="F:metal ion binding"/>
    <property type="evidence" value="ECO:0007669"/>
    <property type="project" value="UniProtKB-KW"/>
</dbReference>
<dbReference type="Pfam" id="PF01447">
    <property type="entry name" value="Peptidase_M4"/>
    <property type="match status" value="1"/>
</dbReference>
<dbReference type="InterPro" id="IPR011096">
    <property type="entry name" value="FTP_domain"/>
</dbReference>
<dbReference type="EMBL" id="JACCCO010000003">
    <property type="protein sequence ID" value="NYF44243.1"/>
    <property type="molecule type" value="Genomic_DNA"/>
</dbReference>
<dbReference type="InterPro" id="IPR001570">
    <property type="entry name" value="Peptidase_M4_C_domain"/>
</dbReference>
<gene>
    <name evidence="12" type="ORF">HDA43_006470</name>
</gene>
<evidence type="ECO:0000313" key="12">
    <source>
        <dbReference type="EMBL" id="NYF44243.1"/>
    </source>
</evidence>
<dbReference type="RefSeq" id="WP_312873644.1">
    <property type="nucleotide sequence ID" value="NZ_JACCCO010000003.1"/>
</dbReference>
<dbReference type="PROSITE" id="PS50060">
    <property type="entry name" value="MAM_2"/>
    <property type="match status" value="1"/>
</dbReference>
<keyword evidence="5" id="KW-0378">Hydrolase</keyword>
<dbReference type="GO" id="GO:0004222">
    <property type="term" value="F:metalloendopeptidase activity"/>
    <property type="evidence" value="ECO:0007669"/>
    <property type="project" value="InterPro"/>
</dbReference>
<evidence type="ECO:0000256" key="9">
    <source>
        <dbReference type="SAM" id="MobiDB-lite"/>
    </source>
</evidence>
<evidence type="ECO:0000256" key="8">
    <source>
        <dbReference type="PIRSR" id="PIRSR623612-1"/>
    </source>
</evidence>
<evidence type="ECO:0000259" key="11">
    <source>
        <dbReference type="PROSITE" id="PS50060"/>
    </source>
</evidence>
<evidence type="ECO:0000256" key="6">
    <source>
        <dbReference type="ARBA" id="ARBA00022833"/>
    </source>
</evidence>
<feature type="compositionally biased region" description="Polar residues" evidence="9">
    <location>
        <begin position="685"/>
        <end position="694"/>
    </location>
</feature>
<dbReference type="Pfam" id="PF07504">
    <property type="entry name" value="FTP"/>
    <property type="match status" value="1"/>
</dbReference>
<dbReference type="Gene3D" id="3.10.170.10">
    <property type="match status" value="1"/>
</dbReference>
<dbReference type="Proteomes" id="UP000576393">
    <property type="component" value="Unassembled WGS sequence"/>
</dbReference>
<organism evidence="12 13">
    <name type="scientific">Streptosporangium sandarakinum</name>
    <dbReference type="NCBI Taxonomy" id="1260955"/>
    <lineage>
        <taxon>Bacteria</taxon>
        <taxon>Bacillati</taxon>
        <taxon>Actinomycetota</taxon>
        <taxon>Actinomycetes</taxon>
        <taxon>Streptosporangiales</taxon>
        <taxon>Streptosporangiaceae</taxon>
        <taxon>Streptosporangium</taxon>
    </lineage>
</organism>
<dbReference type="GO" id="GO:0006508">
    <property type="term" value="P:proteolysis"/>
    <property type="evidence" value="ECO:0007669"/>
    <property type="project" value="UniProtKB-KW"/>
</dbReference>
<dbReference type="InterPro" id="IPR000998">
    <property type="entry name" value="MAM_dom"/>
</dbReference>
<keyword evidence="3" id="KW-0479">Metal-binding</keyword>
<sequence length="848" mass="88288">MKRSIKFTLLTAITGISLISPVTPAVGRAVPAQPPAPSPEDPRTSADRFIQSQPPPLFTAPTDEFHRQEDFVGAGGLHYIPYTRTHDGLPVFGGDFVVVSNNNGGLLSTFIAQRQPLTLDTTPEITPARAAAISRRQITDPHRVSAPRLLVLARGSGRLAYETVVTGRDRTQGFVSTRSSRIPSKMHVFVDAKTGEVIFKDDEVKTEDIVRPSSEAPGTAGTAGTTREPRRATPGDGTGYYNGPVAIGTSKSGTTYSMTDSTRSGVQCGGQNGSAYTKSTDTWGNGSGTSLETACVDGLYAVNAEWDMLRSWLGRNGINGTGGGYPVQVGLDDVNAYWTGEYANFGHTQDGRRQVTPIDVVAHEFGHAIFQNTPGGAIGDNEKGGLNESTGDIYGALTEFYANGKAPYDTPDFSVGEKADLVGGGPIRYMYKPSLISGNPDCYSSSVPGLEVHAGAGVQNHWFYLLAEGSNPTDGQPASPTCNNTTLTGIGIQKAGQIFMSALNRKTDTWTHQLVRKATLQAALELFPGSCAEFNAVKGAWDAVSVPAASGEPTTCTGGGSSGGGGGVSDFSLTLNPQTVSAQPGQRSTVAVTTQTTSGSAQRVTFSASGLPSGATASFDPASVTSGGSSTMTITVPAGVSSGSHKVIVTGDGSGLDRTAALVLTVGAAGGIVFDDTFETSLNWTANPSGTDTATAGRWERGVPQPTSSGQTPLQLTAFAGRNDLVTGRLAGASAGDYDIDGGTTTVRSPEITLPPGKLTLTFSWYLAHLDNATGDDFFQLRVLSGTSSTLVFRRLGSPVGRPGAWQAATIDLSGYAGKPVRLLFEAADNATPSLIEAAVDNVRITRS</sequence>
<accession>A0A852VAH5</accession>
<keyword evidence="7 12" id="KW-0482">Metalloprotease</keyword>
<keyword evidence="2 12" id="KW-0645">Protease</keyword>
<reference evidence="12 13" key="1">
    <citation type="submission" date="2020-07" db="EMBL/GenBank/DDBJ databases">
        <title>Sequencing the genomes of 1000 actinobacteria strains.</title>
        <authorList>
            <person name="Klenk H.-P."/>
        </authorList>
    </citation>
    <scope>NUCLEOTIDE SEQUENCE [LARGE SCALE GENOMIC DNA]</scope>
    <source>
        <strain evidence="12 13">DSM 45763</strain>
    </source>
</reference>
<keyword evidence="6" id="KW-0862">Zinc</keyword>
<feature type="chain" id="PRO_5038621895" evidence="10">
    <location>
        <begin position="26"/>
        <end position="848"/>
    </location>
</feature>
<dbReference type="InterPro" id="IPR013856">
    <property type="entry name" value="Peptidase_M4_domain"/>
</dbReference>
<dbReference type="InterPro" id="IPR013320">
    <property type="entry name" value="ConA-like_dom_sf"/>
</dbReference>
<evidence type="ECO:0000256" key="1">
    <source>
        <dbReference type="ARBA" id="ARBA00009388"/>
    </source>
</evidence>
<evidence type="ECO:0000313" key="13">
    <source>
        <dbReference type="Proteomes" id="UP000576393"/>
    </source>
</evidence>
<evidence type="ECO:0000256" key="3">
    <source>
        <dbReference type="ARBA" id="ARBA00022723"/>
    </source>
</evidence>
<feature type="region of interest" description="Disordered" evidence="9">
    <location>
        <begin position="685"/>
        <end position="712"/>
    </location>
</feature>
<dbReference type="InterPro" id="IPR027268">
    <property type="entry name" value="Peptidase_M4/M1_CTD_sf"/>
</dbReference>
<dbReference type="Gene3D" id="1.10.390.10">
    <property type="entry name" value="Neutral Protease Domain 2"/>
    <property type="match status" value="1"/>
</dbReference>
<keyword evidence="13" id="KW-1185">Reference proteome</keyword>
<evidence type="ECO:0000256" key="2">
    <source>
        <dbReference type="ARBA" id="ARBA00022670"/>
    </source>
</evidence>
<comment type="similarity">
    <text evidence="1">Belongs to the peptidase M4 family.</text>
</comment>
<feature type="signal peptide" evidence="10">
    <location>
        <begin position="1"/>
        <end position="25"/>
    </location>
</feature>